<evidence type="ECO:0000259" key="16">
    <source>
        <dbReference type="Pfam" id="PF02563"/>
    </source>
</evidence>
<evidence type="ECO:0000313" key="20">
    <source>
        <dbReference type="Proteomes" id="UP001161422"/>
    </source>
</evidence>
<organism evidence="19 20">
    <name type="scientific">Paraferrimonas sedimenticola</name>
    <dbReference type="NCBI Taxonomy" id="375674"/>
    <lineage>
        <taxon>Bacteria</taxon>
        <taxon>Pseudomonadati</taxon>
        <taxon>Pseudomonadota</taxon>
        <taxon>Gammaproteobacteria</taxon>
        <taxon>Alteromonadales</taxon>
        <taxon>Ferrimonadaceae</taxon>
        <taxon>Paraferrimonas</taxon>
    </lineage>
</organism>
<keyword evidence="20" id="KW-1185">Reference proteome</keyword>
<keyword evidence="8" id="KW-0625">Polysaccharide transport</keyword>
<evidence type="ECO:0000256" key="1">
    <source>
        <dbReference type="ARBA" id="ARBA00004571"/>
    </source>
</evidence>
<dbReference type="GO" id="GO:0006811">
    <property type="term" value="P:monoatomic ion transport"/>
    <property type="evidence" value="ECO:0007669"/>
    <property type="project" value="UniProtKB-KW"/>
</dbReference>
<dbReference type="EMBL" id="BSNC01000005">
    <property type="protein sequence ID" value="GLP96752.1"/>
    <property type="molecule type" value="Genomic_DNA"/>
</dbReference>
<dbReference type="InterPro" id="IPR019554">
    <property type="entry name" value="Soluble_ligand-bd"/>
</dbReference>
<evidence type="ECO:0000256" key="2">
    <source>
        <dbReference type="ARBA" id="ARBA00009450"/>
    </source>
</evidence>
<feature type="domain" description="Soluble ligand binding" evidence="17">
    <location>
        <begin position="606"/>
        <end position="653"/>
    </location>
</feature>
<reference evidence="19" key="1">
    <citation type="journal article" date="2014" name="Int. J. Syst. Evol. Microbiol.">
        <title>Complete genome sequence of Corynebacterium casei LMG S-19264T (=DSM 44701T), isolated from a smear-ripened cheese.</title>
        <authorList>
            <consortium name="US DOE Joint Genome Institute (JGI-PGF)"/>
            <person name="Walter F."/>
            <person name="Albersmeier A."/>
            <person name="Kalinowski J."/>
            <person name="Ruckert C."/>
        </authorList>
    </citation>
    <scope>NUCLEOTIDE SEQUENCE</scope>
    <source>
        <strain evidence="19">NBRC 101628</strain>
    </source>
</reference>
<evidence type="ECO:0000256" key="3">
    <source>
        <dbReference type="ARBA" id="ARBA00022448"/>
    </source>
</evidence>
<feature type="chain" id="PRO_5041218839" evidence="15">
    <location>
        <begin position="32"/>
        <end position="936"/>
    </location>
</feature>
<dbReference type="GO" id="GO:0046930">
    <property type="term" value="C:pore complex"/>
    <property type="evidence" value="ECO:0007669"/>
    <property type="project" value="UniProtKB-KW"/>
</dbReference>
<dbReference type="Pfam" id="PF10531">
    <property type="entry name" value="SLBB"/>
    <property type="match status" value="4"/>
</dbReference>
<keyword evidence="3" id="KW-0813">Transport</keyword>
<dbReference type="InterPro" id="IPR054765">
    <property type="entry name" value="SLBB_dom"/>
</dbReference>
<dbReference type="PANTHER" id="PTHR33619:SF3">
    <property type="entry name" value="POLYSACCHARIDE EXPORT PROTEIN GFCE-RELATED"/>
    <property type="match status" value="1"/>
</dbReference>
<name>A0AA37RY20_9GAMM</name>
<keyword evidence="5 19" id="KW-0762">Sugar transport</keyword>
<feature type="domain" description="Soluble ligand binding" evidence="17">
    <location>
        <begin position="831"/>
        <end position="879"/>
    </location>
</feature>
<dbReference type="Pfam" id="PF02563">
    <property type="entry name" value="Poly_export"/>
    <property type="match status" value="1"/>
</dbReference>
<evidence type="ECO:0000256" key="4">
    <source>
        <dbReference type="ARBA" id="ARBA00022452"/>
    </source>
</evidence>
<keyword evidence="10" id="KW-0626">Porin</keyword>
<feature type="signal peptide" evidence="15">
    <location>
        <begin position="1"/>
        <end position="31"/>
    </location>
</feature>
<keyword evidence="9" id="KW-0406">Ion transport</keyword>
<evidence type="ECO:0000256" key="6">
    <source>
        <dbReference type="ARBA" id="ARBA00022692"/>
    </source>
</evidence>
<dbReference type="InterPro" id="IPR003715">
    <property type="entry name" value="Poly_export_N"/>
</dbReference>
<dbReference type="GO" id="GO:0015288">
    <property type="term" value="F:porin activity"/>
    <property type="evidence" value="ECO:0007669"/>
    <property type="project" value="UniProtKB-KW"/>
</dbReference>
<keyword evidence="7 15" id="KW-0732">Signal</keyword>
<gene>
    <name evidence="19" type="primary">wza</name>
    <name evidence="19" type="ORF">GCM10007895_20580</name>
</gene>
<keyword evidence="14" id="KW-0449">Lipoprotein</keyword>
<comment type="caution">
    <text evidence="19">The sequence shown here is derived from an EMBL/GenBank/DDBJ whole genome shotgun (WGS) entry which is preliminary data.</text>
</comment>
<feature type="domain" description="SLBB" evidence="18">
    <location>
        <begin position="229"/>
        <end position="306"/>
    </location>
</feature>
<feature type="domain" description="Polysaccharide export protein N-terminal" evidence="16">
    <location>
        <begin position="148"/>
        <end position="221"/>
    </location>
</feature>
<evidence type="ECO:0000256" key="11">
    <source>
        <dbReference type="ARBA" id="ARBA00023136"/>
    </source>
</evidence>
<sequence>MLTIKNNRWIAGIRSVAMGFFVLASSGFASAQMNISPQMLEQFKQLPPAQQQQLARQYGIDPRTLQQMMQGGGSSTNQSIDNQSQLSQPMPMVEEEEDLNALPSYELVRRLEELQEKEKAIEDKTLKRFGYDLFEQANSAMLTPGDIPVPTDYVLGPGDVVEVQMYGKDNQEYSLQVNREGQVVFPQLGPISVAGLSFTEARAVIAKRVKQQIIGVEALVTLGELKSIRIFIAGDANKPGAYTVSSLSTITQALFVAGGINDIGSLRNIQLKRRGQLVTEFDLYDLLVRGDASNDARLHSGDVVFIPPVGKLVSVGGEVRRPAIYELKGKETFADAIAVAGGLTAGAYPKSSSVERYNPGSLKSVISVDFTSDTAKRQLARDGDVIRVQSASSRYDNAITLVGAVTRPGHYQWYPGLRVNGIIPSLWDDLAVSADLDYAIVLRQINDRGDIEVHQVNLGDAITKPNSVSNIELRARDKLMVFNYSDATLARNELNKLVQFRLDEHEAISSNPLLTSDMFNVGFNELQENRLTERRELGGVSLSDEEQAQQDEADLLKNQVSKMLFNLFNDEELIALSGNLSRKELLFPVLAKIQSQSRHGQPVQLVAITGQVKHEGVYPLAVNSKVSDLLVAAGGLEESAYVVRSELTRLNDNSEGSSISHQGLDLTLAMIGDEQHNIQLKSRDKLSVLTVPDWQQTSTVEIRGEVKFPGVYNINRGETLKDVIERAGGFTRFSYLPGAVFVRESVRKQEQLEISKLADQLRRDVATRGVSQEGNWVSFADAQSMIEELENLEAVGRLVVDVDAISGGLESANLQLENGDVLYVPTTQETIAVMGEVQHATTHRYTPGLSVEDYLLRSGGPKERADEKRLYVIRANGEVFLPKRSFWFGNQSQELQAGDTIIMPLDTAYKDNMTLWTQVTTIIYNSAVALATIARL</sequence>
<evidence type="ECO:0000256" key="8">
    <source>
        <dbReference type="ARBA" id="ARBA00023047"/>
    </source>
</evidence>
<keyword evidence="13" id="KW-0998">Cell outer membrane</keyword>
<keyword evidence="4" id="KW-1134">Transmembrane beta strand</keyword>
<reference evidence="19" key="2">
    <citation type="submission" date="2023-01" db="EMBL/GenBank/DDBJ databases">
        <title>Draft genome sequence of Paraferrimonas sedimenticola strain NBRC 101628.</title>
        <authorList>
            <person name="Sun Q."/>
            <person name="Mori K."/>
        </authorList>
    </citation>
    <scope>NUCLEOTIDE SEQUENCE</scope>
    <source>
        <strain evidence="19">NBRC 101628</strain>
    </source>
</reference>
<feature type="domain" description="Soluble ligand binding" evidence="17">
    <location>
        <begin position="313"/>
        <end position="357"/>
    </location>
</feature>
<evidence type="ECO:0000256" key="10">
    <source>
        <dbReference type="ARBA" id="ARBA00023114"/>
    </source>
</evidence>
<dbReference type="PANTHER" id="PTHR33619">
    <property type="entry name" value="POLYSACCHARIDE EXPORT PROTEIN GFCE-RELATED"/>
    <property type="match status" value="1"/>
</dbReference>
<dbReference type="InterPro" id="IPR049712">
    <property type="entry name" value="Poly_export"/>
</dbReference>
<comment type="subcellular location">
    <subcellularLocation>
        <location evidence="1">Cell outer membrane</location>
        <topology evidence="1">Multi-pass membrane protein</topology>
    </subcellularLocation>
</comment>
<evidence type="ECO:0000259" key="18">
    <source>
        <dbReference type="Pfam" id="PF22461"/>
    </source>
</evidence>
<evidence type="ECO:0000256" key="12">
    <source>
        <dbReference type="ARBA" id="ARBA00023139"/>
    </source>
</evidence>
<evidence type="ECO:0000256" key="13">
    <source>
        <dbReference type="ARBA" id="ARBA00023237"/>
    </source>
</evidence>
<evidence type="ECO:0000256" key="9">
    <source>
        <dbReference type="ARBA" id="ARBA00023065"/>
    </source>
</evidence>
<accession>A0AA37RY20</accession>
<evidence type="ECO:0000256" key="14">
    <source>
        <dbReference type="ARBA" id="ARBA00023288"/>
    </source>
</evidence>
<feature type="domain" description="Soluble ligand binding" evidence="17">
    <location>
        <begin position="700"/>
        <end position="735"/>
    </location>
</feature>
<keyword evidence="11" id="KW-0472">Membrane</keyword>
<comment type="similarity">
    <text evidence="2">Belongs to the BexD/CtrA/VexA family.</text>
</comment>
<evidence type="ECO:0000256" key="15">
    <source>
        <dbReference type="SAM" id="SignalP"/>
    </source>
</evidence>
<dbReference type="GO" id="GO:0015159">
    <property type="term" value="F:polysaccharide transmembrane transporter activity"/>
    <property type="evidence" value="ECO:0007669"/>
    <property type="project" value="InterPro"/>
</dbReference>
<dbReference type="Proteomes" id="UP001161422">
    <property type="component" value="Unassembled WGS sequence"/>
</dbReference>
<evidence type="ECO:0000313" key="19">
    <source>
        <dbReference type="EMBL" id="GLP96752.1"/>
    </source>
</evidence>
<keyword evidence="6" id="KW-0812">Transmembrane</keyword>
<keyword evidence="12" id="KW-0564">Palmitate</keyword>
<evidence type="ECO:0000256" key="5">
    <source>
        <dbReference type="ARBA" id="ARBA00022597"/>
    </source>
</evidence>
<dbReference type="Gene3D" id="3.30.1950.10">
    <property type="entry name" value="wza like domain"/>
    <property type="match status" value="1"/>
</dbReference>
<evidence type="ECO:0000259" key="17">
    <source>
        <dbReference type="Pfam" id="PF10531"/>
    </source>
</evidence>
<dbReference type="GO" id="GO:0009279">
    <property type="term" value="C:cell outer membrane"/>
    <property type="evidence" value="ECO:0007669"/>
    <property type="project" value="UniProtKB-SubCell"/>
</dbReference>
<proteinExistence type="inferred from homology"/>
<evidence type="ECO:0000256" key="7">
    <source>
        <dbReference type="ARBA" id="ARBA00022729"/>
    </source>
</evidence>
<protein>
    <submittedName>
        <fullName evidence="19">Sugar transporter</fullName>
    </submittedName>
</protein>
<dbReference type="AlphaFoldDB" id="A0AA37RY20"/>
<dbReference type="Gene3D" id="3.10.560.10">
    <property type="entry name" value="Outer membrane lipoprotein wza domain like"/>
    <property type="match status" value="6"/>
</dbReference>
<dbReference type="Pfam" id="PF22461">
    <property type="entry name" value="SLBB_2"/>
    <property type="match status" value="1"/>
</dbReference>